<evidence type="ECO:0000313" key="3">
    <source>
        <dbReference type="Proteomes" id="UP000784294"/>
    </source>
</evidence>
<comment type="caution">
    <text evidence="2">The sequence shown here is derived from an EMBL/GenBank/DDBJ whole genome shotgun (WGS) entry which is preliminary data.</text>
</comment>
<keyword evidence="3" id="KW-1185">Reference proteome</keyword>
<name>A0A3S4ZXZ4_9PLAT</name>
<feature type="compositionally biased region" description="Polar residues" evidence="1">
    <location>
        <begin position="74"/>
        <end position="85"/>
    </location>
</feature>
<protein>
    <submittedName>
        <fullName evidence="2">Uncharacterized protein</fullName>
    </submittedName>
</protein>
<dbReference type="AlphaFoldDB" id="A0A3S4ZXZ4"/>
<evidence type="ECO:0000256" key="1">
    <source>
        <dbReference type="SAM" id="MobiDB-lite"/>
    </source>
</evidence>
<reference evidence="2" key="1">
    <citation type="submission" date="2018-11" db="EMBL/GenBank/DDBJ databases">
        <authorList>
            <consortium name="Pathogen Informatics"/>
        </authorList>
    </citation>
    <scope>NUCLEOTIDE SEQUENCE</scope>
</reference>
<dbReference type="Proteomes" id="UP000784294">
    <property type="component" value="Unassembled WGS sequence"/>
</dbReference>
<proteinExistence type="predicted"/>
<gene>
    <name evidence="2" type="ORF">PXEA_LOCUS8225</name>
</gene>
<organism evidence="2 3">
    <name type="scientific">Protopolystoma xenopodis</name>
    <dbReference type="NCBI Taxonomy" id="117903"/>
    <lineage>
        <taxon>Eukaryota</taxon>
        <taxon>Metazoa</taxon>
        <taxon>Spiralia</taxon>
        <taxon>Lophotrochozoa</taxon>
        <taxon>Platyhelminthes</taxon>
        <taxon>Monogenea</taxon>
        <taxon>Polyopisthocotylea</taxon>
        <taxon>Polystomatidea</taxon>
        <taxon>Polystomatidae</taxon>
        <taxon>Protopolystoma</taxon>
    </lineage>
</organism>
<accession>A0A3S4ZXZ4</accession>
<feature type="region of interest" description="Disordered" evidence="1">
    <location>
        <begin position="74"/>
        <end position="93"/>
    </location>
</feature>
<sequence length="143" mass="15194">MFSHFCLISLSHFPNLNSFLTNRGRNPSASSSLGSVVTSVSSLSSAVTSCIIPDSGNSAPTADLFCRPDADITDSTGQVEGSETDGNVARGANDRSSAESVLRANWQFAQLQAAGRKMQRDRLLASQVCLTVIEVLKEIIEVS</sequence>
<dbReference type="EMBL" id="CAAALY010022343">
    <property type="protein sequence ID" value="VEL14785.1"/>
    <property type="molecule type" value="Genomic_DNA"/>
</dbReference>
<evidence type="ECO:0000313" key="2">
    <source>
        <dbReference type="EMBL" id="VEL14785.1"/>
    </source>
</evidence>